<dbReference type="AlphaFoldDB" id="A0A841L4Q2"/>
<protein>
    <submittedName>
        <fullName evidence="2">Adenylate kinase family enzyme</fullName>
    </submittedName>
</protein>
<evidence type="ECO:0000313" key="2">
    <source>
        <dbReference type="EMBL" id="MBB6218092.1"/>
    </source>
</evidence>
<dbReference type="PANTHER" id="PTHR46844">
    <property type="entry name" value="SLR5058 PROTEIN"/>
    <property type="match status" value="1"/>
</dbReference>
<dbReference type="PANTHER" id="PTHR46844:SF1">
    <property type="entry name" value="SLR5058 PROTEIN"/>
    <property type="match status" value="1"/>
</dbReference>
<dbReference type="InterPro" id="IPR027417">
    <property type="entry name" value="P-loop_NTPase"/>
</dbReference>
<feature type="domain" description="NACHT" evidence="1">
    <location>
        <begin position="384"/>
        <end position="543"/>
    </location>
</feature>
<comment type="caution">
    <text evidence="2">The sequence shown here is derived from an EMBL/GenBank/DDBJ whole genome shotgun (WGS) entry which is preliminary data.</text>
</comment>
<dbReference type="RefSeq" id="WP_184312596.1">
    <property type="nucleotide sequence ID" value="NZ_JACHEN010000033.1"/>
</dbReference>
<reference evidence="2 3" key="1">
    <citation type="submission" date="2020-08" db="EMBL/GenBank/DDBJ databases">
        <title>Genomic Encyclopedia of Type Strains, Phase IV (KMG-IV): sequencing the most valuable type-strain genomes for metagenomic binning, comparative biology and taxonomic classification.</title>
        <authorList>
            <person name="Goeker M."/>
        </authorList>
    </citation>
    <scope>NUCLEOTIDE SEQUENCE [LARGE SCALE GENOMIC DNA]</scope>
    <source>
        <strain evidence="2 3">DSM 103526</strain>
    </source>
</reference>
<keyword evidence="2" id="KW-0808">Transferase</keyword>
<organism evidence="2 3">
    <name type="scientific">Anaerosolibacter carboniphilus</name>
    <dbReference type="NCBI Taxonomy" id="1417629"/>
    <lineage>
        <taxon>Bacteria</taxon>
        <taxon>Bacillati</taxon>
        <taxon>Bacillota</taxon>
        <taxon>Clostridia</taxon>
        <taxon>Peptostreptococcales</taxon>
        <taxon>Thermotaleaceae</taxon>
        <taxon>Anaerosolibacter</taxon>
    </lineage>
</organism>
<gene>
    <name evidence="2" type="ORF">HNQ80_004232</name>
</gene>
<dbReference type="Proteomes" id="UP000579281">
    <property type="component" value="Unassembled WGS sequence"/>
</dbReference>
<dbReference type="Pfam" id="PF05729">
    <property type="entry name" value="NACHT"/>
    <property type="match status" value="1"/>
</dbReference>
<name>A0A841L4Q2_9FIRM</name>
<keyword evidence="3" id="KW-1185">Reference proteome</keyword>
<dbReference type="GO" id="GO:0016301">
    <property type="term" value="F:kinase activity"/>
    <property type="evidence" value="ECO:0007669"/>
    <property type="project" value="UniProtKB-KW"/>
</dbReference>
<proteinExistence type="predicted"/>
<dbReference type="SUPFAM" id="SSF52540">
    <property type="entry name" value="P-loop containing nucleoside triphosphate hydrolases"/>
    <property type="match status" value="1"/>
</dbReference>
<keyword evidence="2" id="KW-0418">Kinase</keyword>
<evidence type="ECO:0000259" key="1">
    <source>
        <dbReference type="Pfam" id="PF05729"/>
    </source>
</evidence>
<dbReference type="InterPro" id="IPR007111">
    <property type="entry name" value="NACHT_NTPase"/>
</dbReference>
<sequence>MDYARSLEDIKKLLKENSDQKTGDLLNELTGIFLTAGTLISIIRDPGNATQCLATAASISAIKPSALLDYFKEKFNYHNRGSALSVKERYERLSYINLMLIHIAAKEAFKELVLPPVQEYLIKGLLDRSLDEKLNDYAEEVDGELLQLGLDLPSLKDKDTIIQYLNKIFFPIENILSEYLSKCDKRFDLNKIMSHSMDRTLIIYNAFIIGFSKEFPEFYNWVDINSKDSIIDYCKILIDKSDEQKELFNTFIQNFDQIIDFHNNRYREEFSFSIYEEFIRRHGEAIPCLYEDHALNQVMEHHNVLKGYLNKTVSSDDSIELIKYPKNEEIFIPQSFKVLKYKKTKHFKKILSPSYWDKSPEVEFGEDITQTLMAALLEPSNSFRPIVILGNPGAGKSMFSNIFAARLCDSTEYVPFLIKLRDIQSSNMDVSDHIKQGLEKTIPGSCNIQWISWVKKFSNRTPIFILDGFDELIQTSQSELNGYLLQIQKLQQEVYDAYNIVIKVIITSRLTIMQEVRIPDDTTIIKLDSFDNKRRQRWIKKWNSIQVKSGFRAFDIPSNPHIQELAKEPLLLFMLAVYDFEGEDLKTAANSTTFNQSQLYDNLFIRFAERQLNKNNRFKDFAEGKQRKEAEVFRLRLGLIALMMFLNDSTSHNCSSLKTELLQFALADDNIRPEEIFTGFFFIHENNSNNEQNERLTNFEFLHKTFGEFLAADFLIRVLNYHINDSGGKLSDLDTVRYVYGYNWLNKHPNIINFLFEMAPKLIEPENCKAIGKLIKNEIKSVFAKGSLPFPVSSIQLTRPETQMVIDHLAMYSQNLIIMWNVICRNKDQLEFVISAPEQIYMGCEVAATQEINEKKIDFEVSQDSDEIDINRSTWKKLSILWSLTGNKAACARLGQWFTITDDSEITMRLQKKEIKHYFLEAARIACNDYELLLAFNNADFTVTDIKAIVDNRPMLLKIVLDLLFNRFEYLLEGERENFVDFLIYIVKDNEVFLKLTANHKIIIKILEYRLKPLITRIIDDIDIVYLINSEELTLQDKMKLFVFMGNMHYATKKMSFSMTRKTVLQFFERATLRERLDMINNIEFTRYSFGVLSEIDEYRYYFLRFISDRYNITNQSQIQEYLQMVITNFRLYDQSGEIRYLIQETIKGTNMSERLAIVECVCRYYPDREFAEEILRDTYLNYIKRNNARNSTIIQLKLLELIDAYSVDPYYISDSIIGVIENLRTREERMSIGNQIKMNKIFERLISFL</sequence>
<dbReference type="Gene3D" id="3.40.50.300">
    <property type="entry name" value="P-loop containing nucleotide triphosphate hydrolases"/>
    <property type="match status" value="1"/>
</dbReference>
<accession>A0A841L4Q2</accession>
<dbReference type="EMBL" id="JACHEN010000033">
    <property type="protein sequence ID" value="MBB6218092.1"/>
    <property type="molecule type" value="Genomic_DNA"/>
</dbReference>
<evidence type="ECO:0000313" key="3">
    <source>
        <dbReference type="Proteomes" id="UP000579281"/>
    </source>
</evidence>